<reference evidence="1" key="1">
    <citation type="journal article" date="2021" name="Proc. Natl. Acad. Sci. U.S.A.">
        <title>A Catalog of Tens of Thousands of Viruses from Human Metagenomes Reveals Hidden Associations with Chronic Diseases.</title>
        <authorList>
            <person name="Tisza M.J."/>
            <person name="Buck C.B."/>
        </authorList>
    </citation>
    <scope>NUCLEOTIDE SEQUENCE</scope>
    <source>
        <strain evidence="1">CtyvQ1</strain>
    </source>
</reference>
<protein>
    <submittedName>
        <fullName evidence="1">Uncharacterized protein</fullName>
    </submittedName>
</protein>
<proteinExistence type="predicted"/>
<name>A0A8S5R0Q1_9CAUD</name>
<sequence>MYNIPQEMIDEFNEKMKYISENQWRIGECHIEMDIEMCHILKKLGFGKGIEIFEDTEKWYS</sequence>
<accession>A0A8S5R0Q1</accession>
<dbReference type="EMBL" id="BK015776">
    <property type="protein sequence ID" value="DAE24565.1"/>
    <property type="molecule type" value="Genomic_DNA"/>
</dbReference>
<organism evidence="1">
    <name type="scientific">Siphoviridae sp. ctyvQ1</name>
    <dbReference type="NCBI Taxonomy" id="2826525"/>
    <lineage>
        <taxon>Viruses</taxon>
        <taxon>Duplodnaviria</taxon>
        <taxon>Heunggongvirae</taxon>
        <taxon>Uroviricota</taxon>
        <taxon>Caudoviricetes</taxon>
    </lineage>
</organism>
<evidence type="ECO:0000313" key="1">
    <source>
        <dbReference type="EMBL" id="DAE24565.1"/>
    </source>
</evidence>